<dbReference type="Proteomes" id="UP001149813">
    <property type="component" value="Unassembled WGS sequence"/>
</dbReference>
<protein>
    <submittedName>
        <fullName evidence="2">Uncharacterized protein</fullName>
    </submittedName>
</protein>
<evidence type="ECO:0000313" key="3">
    <source>
        <dbReference type="Proteomes" id="UP001149813"/>
    </source>
</evidence>
<name>A0A9W7Y526_9FUNG</name>
<organism evidence="2 3">
    <name type="scientific">Coemansia erecta</name>
    <dbReference type="NCBI Taxonomy" id="147472"/>
    <lineage>
        <taxon>Eukaryota</taxon>
        <taxon>Fungi</taxon>
        <taxon>Fungi incertae sedis</taxon>
        <taxon>Zoopagomycota</taxon>
        <taxon>Kickxellomycotina</taxon>
        <taxon>Kickxellomycetes</taxon>
        <taxon>Kickxellales</taxon>
        <taxon>Kickxellaceae</taxon>
        <taxon>Coemansia</taxon>
    </lineage>
</organism>
<feature type="compositionally biased region" description="Acidic residues" evidence="1">
    <location>
        <begin position="199"/>
        <end position="214"/>
    </location>
</feature>
<dbReference type="AlphaFoldDB" id="A0A9W7Y526"/>
<feature type="compositionally biased region" description="Polar residues" evidence="1">
    <location>
        <begin position="39"/>
        <end position="49"/>
    </location>
</feature>
<proteinExistence type="predicted"/>
<reference evidence="2" key="1">
    <citation type="submission" date="2022-07" db="EMBL/GenBank/DDBJ databases">
        <title>Phylogenomic reconstructions and comparative analyses of Kickxellomycotina fungi.</title>
        <authorList>
            <person name="Reynolds N.K."/>
            <person name="Stajich J.E."/>
            <person name="Barry K."/>
            <person name="Grigoriev I.V."/>
            <person name="Crous P."/>
            <person name="Smith M.E."/>
        </authorList>
    </citation>
    <scope>NUCLEOTIDE SEQUENCE</scope>
    <source>
        <strain evidence="2">NBRC 32514</strain>
    </source>
</reference>
<sequence>MSSNFTNNETPGGNKSNRQAAPIPIGSSGPARGGIGFQMSGSNQFSSGSHMAGITSGIDAPPNSLAAGPSMAGPMLPSSINFNKHLPARAGAPESYSSQHGGMAGIGSGIDAPPNSLAAGHSMAGPMLPSSINFNKNLPMRTGAPESYGGQQGTMAPPNSLVQGSKLPQIMENKGAGQVPSGSFIDRRIHAFGRVGDVDEADENAMDQDQDNSMDDISPASFHGPDSGHMSGRYNEDMFQME</sequence>
<comment type="caution">
    <text evidence="2">The sequence shown here is derived from an EMBL/GenBank/DDBJ whole genome shotgun (WGS) entry which is preliminary data.</text>
</comment>
<evidence type="ECO:0000313" key="2">
    <source>
        <dbReference type="EMBL" id="KAJ1723615.1"/>
    </source>
</evidence>
<feature type="region of interest" description="Disordered" evidence="1">
    <location>
        <begin position="1"/>
        <end position="55"/>
    </location>
</feature>
<feature type="region of interest" description="Disordered" evidence="1">
    <location>
        <begin position="199"/>
        <end position="242"/>
    </location>
</feature>
<feature type="compositionally biased region" description="Polar residues" evidence="1">
    <location>
        <begin position="1"/>
        <end position="19"/>
    </location>
</feature>
<accession>A0A9W7Y526</accession>
<keyword evidence="3" id="KW-1185">Reference proteome</keyword>
<evidence type="ECO:0000256" key="1">
    <source>
        <dbReference type="SAM" id="MobiDB-lite"/>
    </source>
</evidence>
<dbReference type="OrthoDB" id="5533032at2759"/>
<gene>
    <name evidence="2" type="ORF">LPJ53_002055</name>
</gene>
<dbReference type="EMBL" id="JANBOJ010000059">
    <property type="protein sequence ID" value="KAJ1723615.1"/>
    <property type="molecule type" value="Genomic_DNA"/>
</dbReference>